<dbReference type="RefSeq" id="WP_353545960.1">
    <property type="nucleotide sequence ID" value="NZ_JAGKSB010000002.1"/>
</dbReference>
<evidence type="ECO:0000313" key="1">
    <source>
        <dbReference type="EMBL" id="MBP3942478.1"/>
    </source>
</evidence>
<accession>A0A8T4HAV1</accession>
<reference evidence="1" key="1">
    <citation type="submission" date="2021-03" db="EMBL/GenBank/DDBJ databases">
        <authorList>
            <person name="Lu T."/>
            <person name="Wang Q."/>
            <person name="Han X."/>
        </authorList>
    </citation>
    <scope>NUCLEOTIDE SEQUENCE</scope>
    <source>
        <strain evidence="1">WQ 2009</strain>
    </source>
</reference>
<proteinExistence type="predicted"/>
<sequence>MNFNDYIDLMNRVLTQPHDYPAYQEADYLTYTKLNVSRSARWLKKFELSESAKAALKAVSEAQTWLVITEPWCGDAAHSVPMLYLMSQVNPLITFEVELRDSKPFSIKHYLTNGAQAIPKLVIRNAQGEDSAIWGPRPAACQQLFEQLKAEGLSLDAIKTEVQNWYNADKGACIQQEIVAILSSK</sequence>
<keyword evidence="2" id="KW-1185">Reference proteome</keyword>
<name>A0A8T4HAV1_9SPHI</name>
<dbReference type="AlphaFoldDB" id="A0A8T4HAV1"/>
<dbReference type="EMBL" id="JAGKSB010000002">
    <property type="protein sequence ID" value="MBP3942478.1"/>
    <property type="molecule type" value="Genomic_DNA"/>
</dbReference>
<dbReference type="Gene3D" id="3.40.30.10">
    <property type="entry name" value="Glutaredoxin"/>
    <property type="match status" value="1"/>
</dbReference>
<evidence type="ECO:0000313" key="2">
    <source>
        <dbReference type="Proteomes" id="UP000679691"/>
    </source>
</evidence>
<comment type="caution">
    <text evidence="1">The sequence shown here is derived from an EMBL/GenBank/DDBJ whole genome shotgun (WGS) entry which is preliminary data.</text>
</comment>
<protein>
    <submittedName>
        <fullName evidence="1">Thioredoxin family protein</fullName>
    </submittedName>
</protein>
<organism evidence="1 2">
    <name type="scientific">Rhinopithecimicrobium faecis</name>
    <dbReference type="NCBI Taxonomy" id="2820698"/>
    <lineage>
        <taxon>Bacteria</taxon>
        <taxon>Pseudomonadati</taxon>
        <taxon>Bacteroidota</taxon>
        <taxon>Sphingobacteriia</taxon>
        <taxon>Sphingobacteriales</taxon>
        <taxon>Sphingobacteriaceae</taxon>
        <taxon>Rhinopithecimicrobium</taxon>
    </lineage>
</organism>
<dbReference type="Pfam" id="PF14595">
    <property type="entry name" value="Thioredoxin_9"/>
    <property type="match status" value="1"/>
</dbReference>
<gene>
    <name evidence="1" type="ORF">J5U18_02675</name>
</gene>
<dbReference type="Proteomes" id="UP000679691">
    <property type="component" value="Unassembled WGS sequence"/>
</dbReference>